<keyword evidence="6 14" id="KW-0863">Zinc-finger</keyword>
<comment type="cofactor">
    <cofactor evidence="1">
        <name>Zn(2+)</name>
        <dbReference type="ChEBI" id="CHEBI:29105"/>
    </cofactor>
</comment>
<organism evidence="17 18">
    <name type="scientific">Luteimonas chenhongjianii</name>
    <dbReference type="NCBI Taxonomy" id="2006110"/>
    <lineage>
        <taxon>Bacteria</taxon>
        <taxon>Pseudomonadati</taxon>
        <taxon>Pseudomonadota</taxon>
        <taxon>Gammaproteobacteria</taxon>
        <taxon>Lysobacterales</taxon>
        <taxon>Lysobacteraceae</taxon>
        <taxon>Luteimonas</taxon>
    </lineage>
</organism>
<dbReference type="Gene3D" id="3.20.190.10">
    <property type="entry name" value="MutM-like, N-terminal"/>
    <property type="match status" value="1"/>
</dbReference>
<dbReference type="Proteomes" id="UP000218968">
    <property type="component" value="Chromosome"/>
</dbReference>
<dbReference type="InterPro" id="IPR015886">
    <property type="entry name" value="H2TH_FPG"/>
</dbReference>
<feature type="domain" description="FPG-type" evidence="15">
    <location>
        <begin position="235"/>
        <end position="269"/>
    </location>
</feature>
<keyword evidence="17" id="KW-0540">Nuclease</keyword>
<dbReference type="InterPro" id="IPR010663">
    <property type="entry name" value="Znf_FPG/IleRS"/>
</dbReference>
<dbReference type="AlphaFoldDB" id="A0A290XER0"/>
<keyword evidence="5" id="KW-0227">DNA damage</keyword>
<protein>
    <recommendedName>
        <fullName evidence="3">DNA-(apurinic or apyrimidinic site) lyase</fullName>
        <ecNumber evidence="3">4.2.99.18</ecNumber>
    </recommendedName>
</protein>
<feature type="domain" description="Formamidopyrimidine-DNA glycosylase catalytic" evidence="16">
    <location>
        <begin position="2"/>
        <end position="99"/>
    </location>
</feature>
<evidence type="ECO:0000259" key="16">
    <source>
        <dbReference type="PROSITE" id="PS51068"/>
    </source>
</evidence>
<keyword evidence="17" id="KW-0255">Endonuclease</keyword>
<dbReference type="InterPro" id="IPR012319">
    <property type="entry name" value="FPG_cat"/>
</dbReference>
<dbReference type="KEGG" id="lum:CNR27_08245"/>
<dbReference type="Pfam" id="PF01149">
    <property type="entry name" value="Fapy_DNA_glyco"/>
    <property type="match status" value="1"/>
</dbReference>
<evidence type="ECO:0000256" key="9">
    <source>
        <dbReference type="ARBA" id="ARBA00023125"/>
    </source>
</evidence>
<keyword evidence="4" id="KW-0479">Metal-binding</keyword>
<evidence type="ECO:0000256" key="12">
    <source>
        <dbReference type="ARBA" id="ARBA00023268"/>
    </source>
</evidence>
<dbReference type="Pfam" id="PF06827">
    <property type="entry name" value="zf-FPG_IleRS"/>
    <property type="match status" value="1"/>
</dbReference>
<dbReference type="SMART" id="SM01232">
    <property type="entry name" value="H2TH"/>
    <property type="match status" value="1"/>
</dbReference>
<evidence type="ECO:0000256" key="11">
    <source>
        <dbReference type="ARBA" id="ARBA00023239"/>
    </source>
</evidence>
<proteinExistence type="inferred from homology"/>
<evidence type="ECO:0000256" key="8">
    <source>
        <dbReference type="ARBA" id="ARBA00022833"/>
    </source>
</evidence>
<evidence type="ECO:0000313" key="17">
    <source>
        <dbReference type="EMBL" id="ATD67426.1"/>
    </source>
</evidence>
<dbReference type="EC" id="4.2.99.18" evidence="3"/>
<name>A0A290XER0_9GAMM</name>
<dbReference type="RefSeq" id="WP_096297842.1">
    <property type="nucleotide sequence ID" value="NZ_CP023406.1"/>
</dbReference>
<comment type="similarity">
    <text evidence="2">Belongs to the FPG family.</text>
</comment>
<accession>A0A290XER0</accession>
<dbReference type="PROSITE" id="PS51068">
    <property type="entry name" value="FPG_CAT"/>
    <property type="match status" value="1"/>
</dbReference>
<dbReference type="GO" id="GO:0003684">
    <property type="term" value="F:damaged DNA binding"/>
    <property type="evidence" value="ECO:0007669"/>
    <property type="project" value="InterPro"/>
</dbReference>
<evidence type="ECO:0000256" key="3">
    <source>
        <dbReference type="ARBA" id="ARBA00012720"/>
    </source>
</evidence>
<sequence>MPEGPETHELADRLSTLLVDEVLTQARFIDPRLQRKRGLLEGKRVLAVEARGKALLTAVSSGWTLYTHSQLFGFWRLVDDVDALPDGARPRVLLVTARGAAALYAAPSISLWRTDELDAQPYLAKLGPDVLDPAVDAAGLLAHMDTPRFAGRTLAVLLLDQGFAAGMGNYLRSEVLYHARLSPYRILRDLTAAERRRLAKALLDVPRRAYRAKHGDILPPGKDYLARTRATFGFEVYEHKGDPCPRDGGTIVEERLAARRLYWCPACQH</sequence>
<gene>
    <name evidence="17" type="ORF">CNR27_08245</name>
</gene>
<keyword evidence="11" id="KW-0456">Lyase</keyword>
<keyword evidence="9" id="KW-0238">DNA-binding</keyword>
<dbReference type="SMART" id="SM00898">
    <property type="entry name" value="Fapy_DNA_glyco"/>
    <property type="match status" value="1"/>
</dbReference>
<evidence type="ECO:0000256" key="6">
    <source>
        <dbReference type="ARBA" id="ARBA00022771"/>
    </source>
</evidence>
<evidence type="ECO:0000256" key="7">
    <source>
        <dbReference type="ARBA" id="ARBA00022801"/>
    </source>
</evidence>
<dbReference type="EMBL" id="CP023406">
    <property type="protein sequence ID" value="ATD67426.1"/>
    <property type="molecule type" value="Genomic_DNA"/>
</dbReference>
<dbReference type="GO" id="GO:0140078">
    <property type="term" value="F:class I DNA-(apurinic or apyrimidinic site) endonuclease activity"/>
    <property type="evidence" value="ECO:0007669"/>
    <property type="project" value="UniProtKB-EC"/>
</dbReference>
<dbReference type="SUPFAM" id="SSF81624">
    <property type="entry name" value="N-terminal domain of MutM-like DNA repair proteins"/>
    <property type="match status" value="1"/>
</dbReference>
<dbReference type="Pfam" id="PF06831">
    <property type="entry name" value="H2TH"/>
    <property type="match status" value="1"/>
</dbReference>
<dbReference type="PANTHER" id="PTHR42697:SF1">
    <property type="entry name" value="ENDONUCLEASE 8"/>
    <property type="match status" value="1"/>
</dbReference>
<dbReference type="InterPro" id="IPR035937">
    <property type="entry name" value="FPG_N"/>
</dbReference>
<dbReference type="GO" id="GO:0006284">
    <property type="term" value="P:base-excision repair"/>
    <property type="evidence" value="ECO:0007669"/>
    <property type="project" value="InterPro"/>
</dbReference>
<evidence type="ECO:0000313" key="18">
    <source>
        <dbReference type="Proteomes" id="UP000218968"/>
    </source>
</evidence>
<dbReference type="Gene3D" id="1.10.8.50">
    <property type="match status" value="1"/>
</dbReference>
<keyword evidence="8" id="KW-0862">Zinc</keyword>
<dbReference type="GO" id="GO:0008270">
    <property type="term" value="F:zinc ion binding"/>
    <property type="evidence" value="ECO:0007669"/>
    <property type="project" value="UniProtKB-KW"/>
</dbReference>
<evidence type="ECO:0000256" key="4">
    <source>
        <dbReference type="ARBA" id="ARBA00022723"/>
    </source>
</evidence>
<dbReference type="SUPFAM" id="SSF46946">
    <property type="entry name" value="S13-like H2TH domain"/>
    <property type="match status" value="1"/>
</dbReference>
<keyword evidence="7" id="KW-0378">Hydrolase</keyword>
<dbReference type="PANTHER" id="PTHR42697">
    <property type="entry name" value="ENDONUCLEASE 8"/>
    <property type="match status" value="1"/>
</dbReference>
<evidence type="ECO:0000256" key="14">
    <source>
        <dbReference type="PROSITE-ProRule" id="PRU00391"/>
    </source>
</evidence>
<dbReference type="InterPro" id="IPR000214">
    <property type="entry name" value="Znf_DNA_glyclase/AP_lyase"/>
</dbReference>
<keyword evidence="13" id="KW-0326">Glycosidase</keyword>
<dbReference type="InterPro" id="IPR010979">
    <property type="entry name" value="Ribosomal_uS13-like_H2TH"/>
</dbReference>
<evidence type="ECO:0000256" key="1">
    <source>
        <dbReference type="ARBA" id="ARBA00001947"/>
    </source>
</evidence>
<evidence type="ECO:0000259" key="15">
    <source>
        <dbReference type="PROSITE" id="PS51066"/>
    </source>
</evidence>
<keyword evidence="12" id="KW-0511">Multifunctional enzyme</keyword>
<evidence type="ECO:0000256" key="10">
    <source>
        <dbReference type="ARBA" id="ARBA00023204"/>
    </source>
</evidence>
<dbReference type="PROSITE" id="PS51066">
    <property type="entry name" value="ZF_FPG_2"/>
    <property type="match status" value="1"/>
</dbReference>
<evidence type="ECO:0000256" key="13">
    <source>
        <dbReference type="ARBA" id="ARBA00023295"/>
    </source>
</evidence>
<evidence type="ECO:0000256" key="2">
    <source>
        <dbReference type="ARBA" id="ARBA00009409"/>
    </source>
</evidence>
<evidence type="ECO:0000256" key="5">
    <source>
        <dbReference type="ARBA" id="ARBA00022763"/>
    </source>
</evidence>
<keyword evidence="10" id="KW-0234">DNA repair</keyword>
<dbReference type="SUPFAM" id="SSF57716">
    <property type="entry name" value="Glucocorticoid receptor-like (DNA-binding domain)"/>
    <property type="match status" value="1"/>
</dbReference>
<reference evidence="18" key="1">
    <citation type="submission" date="2017-09" db="EMBL/GenBank/DDBJ databases">
        <title>Luteimonas liuhanmingii sp.nov., isolated from the intestinal contents of Tibetan Plateau Pika in Yushu, Qinghai Province, China.</title>
        <authorList>
            <person name="Gui Z."/>
        </authorList>
    </citation>
    <scope>NUCLEOTIDE SEQUENCE [LARGE SCALE GENOMIC DNA]</scope>
    <source>
        <strain evidence="18">100111</strain>
    </source>
</reference>
<dbReference type="OrthoDB" id="5657047at2"/>
<dbReference type="GO" id="GO:0000703">
    <property type="term" value="F:oxidized pyrimidine nucleobase lesion DNA N-glycosylase activity"/>
    <property type="evidence" value="ECO:0007669"/>
    <property type="project" value="TreeGrafter"/>
</dbReference>
<keyword evidence="18" id="KW-1185">Reference proteome</keyword>